<dbReference type="GO" id="GO:0017136">
    <property type="term" value="F:histone deacetylase activity, NAD-dependent"/>
    <property type="evidence" value="ECO:0007669"/>
    <property type="project" value="TreeGrafter"/>
</dbReference>
<feature type="non-terminal residue" evidence="7">
    <location>
        <position position="1"/>
    </location>
</feature>
<evidence type="ECO:0000313" key="8">
    <source>
        <dbReference type="Proteomes" id="UP000266673"/>
    </source>
</evidence>
<dbReference type="EMBL" id="QKWP01001672">
    <property type="protein sequence ID" value="RIB07346.1"/>
    <property type="molecule type" value="Genomic_DNA"/>
</dbReference>
<dbReference type="GO" id="GO:0070403">
    <property type="term" value="F:NAD+ binding"/>
    <property type="evidence" value="ECO:0007669"/>
    <property type="project" value="InterPro"/>
</dbReference>
<dbReference type="Proteomes" id="UP000266673">
    <property type="component" value="Unassembled WGS sequence"/>
</dbReference>
<feature type="binding site" evidence="4">
    <location>
        <position position="149"/>
    </location>
    <ligand>
        <name>Zn(2+)</name>
        <dbReference type="ChEBI" id="CHEBI:29105"/>
    </ligand>
</feature>
<dbReference type="GO" id="GO:0005634">
    <property type="term" value="C:nucleus"/>
    <property type="evidence" value="ECO:0007669"/>
    <property type="project" value="TreeGrafter"/>
</dbReference>
<dbReference type="AlphaFoldDB" id="A0A397UJL4"/>
<dbReference type="GO" id="GO:0046872">
    <property type="term" value="F:metal ion binding"/>
    <property type="evidence" value="ECO:0007669"/>
    <property type="project" value="UniProtKB-KW"/>
</dbReference>
<feature type="binding site" evidence="4">
    <location>
        <position position="171"/>
    </location>
    <ligand>
        <name>Zn(2+)</name>
        <dbReference type="ChEBI" id="CHEBI:29105"/>
    </ligand>
</feature>
<dbReference type="Gene3D" id="3.40.50.1220">
    <property type="entry name" value="TPP-binding domain"/>
    <property type="match status" value="1"/>
</dbReference>
<evidence type="ECO:0000313" key="7">
    <source>
        <dbReference type="EMBL" id="RIB07346.1"/>
    </source>
</evidence>
<keyword evidence="8" id="KW-1185">Reference proteome</keyword>
<evidence type="ECO:0000259" key="6">
    <source>
        <dbReference type="PROSITE" id="PS50305"/>
    </source>
</evidence>
<keyword evidence="2" id="KW-0808">Transferase</keyword>
<comment type="similarity">
    <text evidence="1">Belongs to the sirtuin family. Class I subfamily.</text>
</comment>
<evidence type="ECO:0000256" key="5">
    <source>
        <dbReference type="SAM" id="Phobius"/>
    </source>
</evidence>
<dbReference type="PROSITE" id="PS50305">
    <property type="entry name" value="SIRTUIN"/>
    <property type="match status" value="1"/>
</dbReference>
<dbReference type="STRING" id="44941.A0A397UJL4"/>
<comment type="caution">
    <text evidence="7">The sequence shown here is derived from an EMBL/GenBank/DDBJ whole genome shotgun (WGS) entry which is preliminary data.</text>
</comment>
<feature type="domain" description="Deacetylase sirtuin-type" evidence="6">
    <location>
        <begin position="1"/>
        <end position="186"/>
    </location>
</feature>
<dbReference type="Pfam" id="PF02146">
    <property type="entry name" value="SIR2"/>
    <property type="match status" value="1"/>
</dbReference>
<keyword evidence="5" id="KW-0472">Membrane</keyword>
<organism evidence="7 8">
    <name type="scientific">Gigaspora rosea</name>
    <dbReference type="NCBI Taxonomy" id="44941"/>
    <lineage>
        <taxon>Eukaryota</taxon>
        <taxon>Fungi</taxon>
        <taxon>Fungi incertae sedis</taxon>
        <taxon>Mucoromycota</taxon>
        <taxon>Glomeromycotina</taxon>
        <taxon>Glomeromycetes</taxon>
        <taxon>Diversisporales</taxon>
        <taxon>Gigasporaceae</taxon>
        <taxon>Gigaspora</taxon>
    </lineage>
</organism>
<accession>A0A397UJL4</accession>
<dbReference type="OrthoDB" id="2919105at2759"/>
<dbReference type="InterPro" id="IPR003000">
    <property type="entry name" value="Sirtuin"/>
</dbReference>
<reference evidence="7 8" key="1">
    <citation type="submission" date="2018-06" db="EMBL/GenBank/DDBJ databases">
        <title>Comparative genomics reveals the genomic features of Rhizophagus irregularis, R. cerebriforme, R. diaphanum and Gigaspora rosea, and their symbiotic lifestyle signature.</title>
        <authorList>
            <person name="Morin E."/>
            <person name="San Clemente H."/>
            <person name="Chen E.C.H."/>
            <person name="De La Providencia I."/>
            <person name="Hainaut M."/>
            <person name="Kuo A."/>
            <person name="Kohler A."/>
            <person name="Murat C."/>
            <person name="Tang N."/>
            <person name="Roy S."/>
            <person name="Loubradou J."/>
            <person name="Henrissat B."/>
            <person name="Grigoriev I.V."/>
            <person name="Corradi N."/>
            <person name="Roux C."/>
            <person name="Martin F.M."/>
        </authorList>
    </citation>
    <scope>NUCLEOTIDE SEQUENCE [LARGE SCALE GENOMIC DNA]</scope>
    <source>
        <strain evidence="7 8">DAOM 194757</strain>
    </source>
</reference>
<feature type="binding site" evidence="4">
    <location>
        <position position="174"/>
    </location>
    <ligand>
        <name>Zn(2+)</name>
        <dbReference type="ChEBI" id="CHEBI:29105"/>
    </ligand>
</feature>
<keyword evidence="3" id="KW-0520">NAD</keyword>
<keyword evidence="5" id="KW-1133">Transmembrane helix</keyword>
<keyword evidence="4" id="KW-0479">Metal-binding</keyword>
<evidence type="ECO:0000256" key="4">
    <source>
        <dbReference type="PROSITE-ProRule" id="PRU00236"/>
    </source>
</evidence>
<dbReference type="PANTHER" id="PTHR11085">
    <property type="entry name" value="NAD-DEPENDENT PROTEIN DEACYLASE SIRTUIN-5, MITOCHONDRIAL-RELATED"/>
    <property type="match status" value="1"/>
</dbReference>
<dbReference type="InterPro" id="IPR026590">
    <property type="entry name" value="Ssirtuin_cat_dom"/>
</dbReference>
<proteinExistence type="inferred from homology"/>
<dbReference type="InterPro" id="IPR050134">
    <property type="entry name" value="NAD-dep_sirtuin_deacylases"/>
</dbReference>
<dbReference type="PANTHER" id="PTHR11085:SF8">
    <property type="entry name" value="NAD-DEPENDENT HISTONE DEACETYLASE HST3"/>
    <property type="match status" value="1"/>
</dbReference>
<keyword evidence="5" id="KW-0812">Transmembrane</keyword>
<dbReference type="InterPro" id="IPR029035">
    <property type="entry name" value="DHS-like_NAD/FAD-binding_dom"/>
</dbReference>
<evidence type="ECO:0000256" key="3">
    <source>
        <dbReference type="ARBA" id="ARBA00023027"/>
    </source>
</evidence>
<feature type="binding site" evidence="4">
    <location>
        <position position="146"/>
    </location>
    <ligand>
        <name>Zn(2+)</name>
        <dbReference type="ChEBI" id="CHEBI:29105"/>
    </ligand>
</feature>
<keyword evidence="4" id="KW-0862">Zinc</keyword>
<name>A0A397UJL4_9GLOM</name>
<feature type="transmembrane region" description="Helical" evidence="5">
    <location>
        <begin position="68"/>
        <end position="92"/>
    </location>
</feature>
<evidence type="ECO:0000256" key="1">
    <source>
        <dbReference type="ARBA" id="ARBA00006924"/>
    </source>
</evidence>
<gene>
    <name evidence="7" type="ORF">C2G38_2274550</name>
</gene>
<protein>
    <submittedName>
        <fullName evidence="7">DHS-like NAD/FAD-binding domain-containing protein</fullName>
    </submittedName>
</protein>
<sequence length="186" mass="20940">LSEVSKHVVHAQCIIITGAGISVSGGIPDFSSSDGLYSIIKIQYPGIFHSGKDLFDIDLLQIHESIKAFYYFMGLLKWLIVNATPMATHFFLKKLADIKKLKRVYTQNIDNLEELVGLNVDWQLKKVKHCQALVIQLHGTMAILRCSACTKTYSFATQYCDNFKRGEAPNCPKCQKKEDARIKLGK</sequence>
<evidence type="ECO:0000256" key="2">
    <source>
        <dbReference type="ARBA" id="ARBA00022679"/>
    </source>
</evidence>
<dbReference type="SUPFAM" id="SSF52467">
    <property type="entry name" value="DHS-like NAD/FAD-binding domain"/>
    <property type="match status" value="1"/>
</dbReference>
<feature type="active site" description="Proton acceptor" evidence="4">
    <location>
        <position position="138"/>
    </location>
</feature>